<accession>A0A346A187</accession>
<protein>
    <submittedName>
        <fullName evidence="1">Squalene synthase HpnC</fullName>
        <ecNumber evidence="1">2.5.1.21</ecNumber>
    </submittedName>
</protein>
<dbReference type="InterPro" id="IPR044843">
    <property type="entry name" value="Trans_IPPS_bact-type"/>
</dbReference>
<dbReference type="EC" id="2.5.1.21" evidence="1"/>
<dbReference type="InterPro" id="IPR008949">
    <property type="entry name" value="Isoprenoid_synthase_dom_sf"/>
</dbReference>
<dbReference type="InterPro" id="IPR002060">
    <property type="entry name" value="Squ/phyt_synthse"/>
</dbReference>
<dbReference type="Pfam" id="PF00494">
    <property type="entry name" value="SQS_PSY"/>
    <property type="match status" value="1"/>
</dbReference>
<dbReference type="OrthoDB" id="9807580at2"/>
<keyword evidence="1" id="KW-0808">Transferase</keyword>
<dbReference type="SFLD" id="SFLDG01212">
    <property type="entry name" value="Phytoene_synthase_like"/>
    <property type="match status" value="1"/>
</dbReference>
<dbReference type="CDD" id="cd00683">
    <property type="entry name" value="Trans_IPPS_HH"/>
    <property type="match status" value="1"/>
</dbReference>
<dbReference type="RefSeq" id="WP_115693313.1">
    <property type="nucleotide sequence ID" value="NZ_CP031417.1"/>
</dbReference>
<dbReference type="PANTHER" id="PTHR31480">
    <property type="entry name" value="BIFUNCTIONAL LYCOPENE CYCLASE/PHYTOENE SYNTHASE"/>
    <property type="match status" value="1"/>
</dbReference>
<dbReference type="GO" id="GO:0004311">
    <property type="term" value="F:geranylgeranyl diphosphate synthase activity"/>
    <property type="evidence" value="ECO:0007669"/>
    <property type="project" value="InterPro"/>
</dbReference>
<dbReference type="KEGG" id="ptaw:DW352_21870"/>
<name>A0A346A187_9HYPH</name>
<evidence type="ECO:0000313" key="1">
    <source>
        <dbReference type="EMBL" id="AXK82934.1"/>
    </source>
</evidence>
<dbReference type="Proteomes" id="UP000254889">
    <property type="component" value="Chromosome"/>
</dbReference>
<dbReference type="AlphaFoldDB" id="A0A346A187"/>
<proteinExistence type="predicted"/>
<dbReference type="GO" id="GO:0016114">
    <property type="term" value="P:terpenoid biosynthetic process"/>
    <property type="evidence" value="ECO:0007669"/>
    <property type="project" value="UniProtKB-ARBA"/>
</dbReference>
<dbReference type="NCBIfam" id="TIGR03464">
    <property type="entry name" value="HpnC"/>
    <property type="match status" value="1"/>
</dbReference>
<dbReference type="EMBL" id="CP031417">
    <property type="protein sequence ID" value="AXK82934.1"/>
    <property type="molecule type" value="Genomic_DNA"/>
</dbReference>
<dbReference type="SFLD" id="SFLDG01018">
    <property type="entry name" value="Squalene/Phytoene_Synthase_Lik"/>
    <property type="match status" value="1"/>
</dbReference>
<dbReference type="SUPFAM" id="SSF48576">
    <property type="entry name" value="Terpenoid synthases"/>
    <property type="match status" value="1"/>
</dbReference>
<dbReference type="Gene3D" id="1.10.600.10">
    <property type="entry name" value="Farnesyl Diphosphate Synthase"/>
    <property type="match status" value="1"/>
</dbReference>
<dbReference type="InterPro" id="IPR017827">
    <property type="entry name" value="HSQ_synthase_HpnC"/>
</dbReference>
<reference evidence="1 2" key="1">
    <citation type="submission" date="2018-07" db="EMBL/GenBank/DDBJ databases">
        <authorList>
            <person name="Quirk P.G."/>
            <person name="Krulwich T.A."/>
        </authorList>
    </citation>
    <scope>NUCLEOTIDE SEQUENCE [LARGE SCALE GENOMIC DNA]</scope>
    <source>
        <strain evidence="1 2">CC-BB4</strain>
    </source>
</reference>
<dbReference type="GO" id="GO:0051996">
    <property type="term" value="F:squalene synthase [NAD(P)H] activity"/>
    <property type="evidence" value="ECO:0007669"/>
    <property type="project" value="UniProtKB-EC"/>
</dbReference>
<dbReference type="SFLD" id="SFLDS00005">
    <property type="entry name" value="Isoprenoid_Synthase_Type_I"/>
    <property type="match status" value="1"/>
</dbReference>
<sequence>MTASAELRSGKGAGDENFPVASFIIRPRYRALILAFYEFVRVADDIADHATLTEQEKLARLDRLEASLLGQNDDEPQGAHLRDVLAARGLPAVHAQHLLCAFRQDVTKLRYDDWDELIGYCQYSAMPVGRFVLDVHGESQATWAASDALCAALQIINHLQDCGKDYRALNRVYVPLDAMAAGGTDVNALGQAQASPALRQCLRGLTTRTATLLAQSRPLAGMVGDARLAMEIATIQALAERLIGLLLTRDPLSERVHLSKTAMLTTALRASASTLTRRLFSRGAPSFSPVSR</sequence>
<organism evidence="1 2">
    <name type="scientific">Pseudolabrys taiwanensis</name>
    <dbReference type="NCBI Taxonomy" id="331696"/>
    <lineage>
        <taxon>Bacteria</taxon>
        <taxon>Pseudomonadati</taxon>
        <taxon>Pseudomonadota</taxon>
        <taxon>Alphaproteobacteria</taxon>
        <taxon>Hyphomicrobiales</taxon>
        <taxon>Xanthobacteraceae</taxon>
        <taxon>Pseudolabrys</taxon>
    </lineage>
</organism>
<dbReference type="InterPro" id="IPR033904">
    <property type="entry name" value="Trans_IPPS_HH"/>
</dbReference>
<gene>
    <name evidence="1" type="primary">hpnC</name>
    <name evidence="1" type="ORF">DW352_21870</name>
</gene>
<evidence type="ECO:0000313" key="2">
    <source>
        <dbReference type="Proteomes" id="UP000254889"/>
    </source>
</evidence>
<keyword evidence="2" id="KW-1185">Reference proteome</keyword>